<evidence type="ECO:0000256" key="1">
    <source>
        <dbReference type="ARBA" id="ARBA00007074"/>
    </source>
</evidence>
<dbReference type="GO" id="GO:0008234">
    <property type="term" value="F:cysteine-type peptidase activity"/>
    <property type="evidence" value="ECO:0007669"/>
    <property type="project" value="UniProtKB-KW"/>
</dbReference>
<feature type="domain" description="NlpC/P60" evidence="5">
    <location>
        <begin position="1"/>
        <end position="106"/>
    </location>
</feature>
<evidence type="ECO:0000259" key="5">
    <source>
        <dbReference type="PROSITE" id="PS51935"/>
    </source>
</evidence>
<sequence length="106" mass="11500">MLGVAAAYVGYPYQLYGTPPSSFDCSAYTWWVFQQAGINIPRTVSGQKAAVTPVSNPQPGDLVFYGDYYHVGIYAGNGMTYEALNPSTGVRYGPIISSNVWYGRIG</sequence>
<evidence type="ECO:0000313" key="6">
    <source>
        <dbReference type="EMBL" id="AXH97815.1"/>
    </source>
</evidence>
<evidence type="ECO:0000313" key="7">
    <source>
        <dbReference type="Proteomes" id="UP000253790"/>
    </source>
</evidence>
<dbReference type="InterPro" id="IPR051202">
    <property type="entry name" value="Peptidase_C40"/>
</dbReference>
<organism evidence="6 7">
    <name type="scientific">Ornithinimicrobium avium</name>
    <dbReference type="NCBI Taxonomy" id="2283195"/>
    <lineage>
        <taxon>Bacteria</taxon>
        <taxon>Bacillati</taxon>
        <taxon>Actinomycetota</taxon>
        <taxon>Actinomycetes</taxon>
        <taxon>Micrococcales</taxon>
        <taxon>Ornithinimicrobiaceae</taxon>
        <taxon>Ornithinimicrobium</taxon>
    </lineage>
</organism>
<keyword evidence="7" id="KW-1185">Reference proteome</keyword>
<accession>A0A345NS07</accession>
<keyword evidence="3" id="KW-0378">Hydrolase</keyword>
<dbReference type="SUPFAM" id="SSF54001">
    <property type="entry name" value="Cysteine proteinases"/>
    <property type="match status" value="1"/>
</dbReference>
<evidence type="ECO:0000256" key="2">
    <source>
        <dbReference type="ARBA" id="ARBA00022670"/>
    </source>
</evidence>
<dbReference type="AlphaFoldDB" id="A0A345NS07"/>
<comment type="similarity">
    <text evidence="1">Belongs to the peptidase C40 family.</text>
</comment>
<dbReference type="PANTHER" id="PTHR47053:SF1">
    <property type="entry name" value="MUREIN DD-ENDOPEPTIDASE MEPH-RELATED"/>
    <property type="match status" value="1"/>
</dbReference>
<dbReference type="PROSITE" id="PS51935">
    <property type="entry name" value="NLPC_P60"/>
    <property type="match status" value="1"/>
</dbReference>
<dbReference type="PANTHER" id="PTHR47053">
    <property type="entry name" value="MUREIN DD-ENDOPEPTIDASE MEPH-RELATED"/>
    <property type="match status" value="1"/>
</dbReference>
<dbReference type="EMBL" id="CP031229">
    <property type="protein sequence ID" value="AXH97815.1"/>
    <property type="molecule type" value="Genomic_DNA"/>
</dbReference>
<dbReference type="GO" id="GO:0006508">
    <property type="term" value="P:proteolysis"/>
    <property type="evidence" value="ECO:0007669"/>
    <property type="project" value="UniProtKB-KW"/>
</dbReference>
<evidence type="ECO:0000256" key="3">
    <source>
        <dbReference type="ARBA" id="ARBA00022801"/>
    </source>
</evidence>
<keyword evidence="4" id="KW-0788">Thiol protease</keyword>
<dbReference type="KEGG" id="orn:DV701_01555"/>
<dbReference type="OrthoDB" id="9815778at2"/>
<dbReference type="InterPro" id="IPR000064">
    <property type="entry name" value="NLP_P60_dom"/>
</dbReference>
<dbReference type="Pfam" id="PF00877">
    <property type="entry name" value="NLPC_P60"/>
    <property type="match status" value="1"/>
</dbReference>
<keyword evidence="2" id="KW-0645">Protease</keyword>
<dbReference type="Proteomes" id="UP000253790">
    <property type="component" value="Chromosome"/>
</dbReference>
<evidence type="ECO:0000256" key="4">
    <source>
        <dbReference type="ARBA" id="ARBA00022807"/>
    </source>
</evidence>
<dbReference type="InterPro" id="IPR038765">
    <property type="entry name" value="Papain-like_cys_pep_sf"/>
</dbReference>
<proteinExistence type="inferred from homology"/>
<protein>
    <recommendedName>
        <fullName evidence="5">NlpC/P60 domain-containing protein</fullName>
    </recommendedName>
</protein>
<reference evidence="6 7" key="1">
    <citation type="submission" date="2018-07" db="EMBL/GenBank/DDBJ databases">
        <title>Complete genome sequencing of Ornithinimicrobium sp. AMA3305.</title>
        <authorList>
            <person name="Bae J.-W."/>
        </authorList>
    </citation>
    <scope>NUCLEOTIDE SEQUENCE [LARGE SCALE GENOMIC DNA]</scope>
    <source>
        <strain evidence="6 7">AMA3305</strain>
    </source>
</reference>
<name>A0A345NS07_9MICO</name>
<dbReference type="Gene3D" id="3.90.1720.10">
    <property type="entry name" value="endopeptidase domain like (from Nostoc punctiforme)"/>
    <property type="match status" value="1"/>
</dbReference>
<gene>
    <name evidence="6" type="ORF">DV701_01555</name>
</gene>